<evidence type="ECO:0000256" key="1">
    <source>
        <dbReference type="SAM" id="MobiDB-lite"/>
    </source>
</evidence>
<keyword evidence="3" id="KW-1185">Reference proteome</keyword>
<sequence>MNYRRGFELFRQYAEEKLEKSLSEFLENGDDWERKPTSVRGVFVLKLPKYKGSPPRLAAEVNLVDSRGNPTKKRGLLIGNPVELKKFRGLIKEEGLDGLLDSVDDVNPGPSKEVRPEEEVIEI</sequence>
<reference evidence="2 3" key="1">
    <citation type="journal article" date="2016" name="Sci. Rep.">
        <title>Metabolic traits of an uncultured archaeal lineage -MSBL1- from brine pools of the Red Sea.</title>
        <authorList>
            <person name="Mwirichia R."/>
            <person name="Alam I."/>
            <person name="Rashid M."/>
            <person name="Vinu M."/>
            <person name="Ba-Alawi W."/>
            <person name="Anthony Kamau A."/>
            <person name="Kamanda Ngugi D."/>
            <person name="Goker M."/>
            <person name="Klenk H.P."/>
            <person name="Bajic V."/>
            <person name="Stingl U."/>
        </authorList>
    </citation>
    <scope>NUCLEOTIDE SEQUENCE [LARGE SCALE GENOMIC DNA]</scope>
    <source>
        <strain evidence="2">SCGC-AAA261F17</strain>
    </source>
</reference>
<gene>
    <name evidence="2" type="ORF">AKJ44_00520</name>
</gene>
<name>A0A133V7M9_9EURY</name>
<dbReference type="EMBL" id="LHXY01000003">
    <property type="protein sequence ID" value="KXB02436.1"/>
    <property type="molecule type" value="Genomic_DNA"/>
</dbReference>
<proteinExistence type="predicted"/>
<dbReference type="Proteomes" id="UP000070035">
    <property type="component" value="Unassembled WGS sequence"/>
</dbReference>
<evidence type="ECO:0000313" key="2">
    <source>
        <dbReference type="EMBL" id="KXB02436.1"/>
    </source>
</evidence>
<comment type="caution">
    <text evidence="2">The sequence shown here is derived from an EMBL/GenBank/DDBJ whole genome shotgun (WGS) entry which is preliminary data.</text>
</comment>
<protein>
    <submittedName>
        <fullName evidence="2">Uncharacterized protein</fullName>
    </submittedName>
</protein>
<feature type="compositionally biased region" description="Basic and acidic residues" evidence="1">
    <location>
        <begin position="112"/>
        <end position="123"/>
    </location>
</feature>
<evidence type="ECO:0000313" key="3">
    <source>
        <dbReference type="Proteomes" id="UP000070035"/>
    </source>
</evidence>
<organism evidence="2 3">
    <name type="scientific">candidate division MSBL1 archaeon SCGC-AAA261F17</name>
    <dbReference type="NCBI Taxonomy" id="1698274"/>
    <lineage>
        <taxon>Archaea</taxon>
        <taxon>Methanobacteriati</taxon>
        <taxon>Methanobacteriota</taxon>
        <taxon>candidate division MSBL1</taxon>
    </lineage>
</organism>
<feature type="region of interest" description="Disordered" evidence="1">
    <location>
        <begin position="101"/>
        <end position="123"/>
    </location>
</feature>
<dbReference type="AlphaFoldDB" id="A0A133V7M9"/>
<accession>A0A133V7M9</accession>